<proteinExistence type="inferred from homology"/>
<keyword evidence="5" id="KW-0287">Flowering</keyword>
<evidence type="ECO:0000313" key="8">
    <source>
        <dbReference type="EMBL" id="GMN62780.1"/>
    </source>
</evidence>
<organism evidence="8 9">
    <name type="scientific">Ficus carica</name>
    <name type="common">Common fig</name>
    <dbReference type="NCBI Taxonomy" id="3494"/>
    <lineage>
        <taxon>Eukaryota</taxon>
        <taxon>Viridiplantae</taxon>
        <taxon>Streptophyta</taxon>
        <taxon>Embryophyta</taxon>
        <taxon>Tracheophyta</taxon>
        <taxon>Spermatophyta</taxon>
        <taxon>Magnoliopsida</taxon>
        <taxon>eudicotyledons</taxon>
        <taxon>Gunneridae</taxon>
        <taxon>Pentapetalae</taxon>
        <taxon>rosids</taxon>
        <taxon>fabids</taxon>
        <taxon>Rosales</taxon>
        <taxon>Moraceae</taxon>
        <taxon>Ficeae</taxon>
        <taxon>Ficus</taxon>
    </lineage>
</organism>
<dbReference type="AlphaFoldDB" id="A0AA88J5Q2"/>
<dbReference type="PANTHER" id="PTHR33405:SF18">
    <property type="entry name" value="PROTEIN FLX-LIKE 4"/>
    <property type="match status" value="1"/>
</dbReference>
<evidence type="ECO:0000256" key="5">
    <source>
        <dbReference type="ARBA" id="ARBA00023089"/>
    </source>
</evidence>
<dbReference type="PANTHER" id="PTHR33405">
    <property type="entry name" value="PROTEIN FLX-LIKE 2"/>
    <property type="match status" value="1"/>
</dbReference>
<gene>
    <name evidence="8" type="ORF">TIFTF001_031859</name>
</gene>
<dbReference type="GO" id="GO:0009908">
    <property type="term" value="P:flower development"/>
    <property type="evidence" value="ECO:0007669"/>
    <property type="project" value="UniProtKB-KW"/>
</dbReference>
<dbReference type="InterPro" id="IPR040353">
    <property type="entry name" value="FLX/FLX-like"/>
</dbReference>
<accession>A0AA88J5Q2</accession>
<keyword evidence="3" id="KW-0221">Differentiation</keyword>
<dbReference type="EMBL" id="BTGU01000135">
    <property type="protein sequence ID" value="GMN62780.1"/>
    <property type="molecule type" value="Genomic_DNA"/>
</dbReference>
<name>A0AA88J5Q2_FICCA</name>
<dbReference type="GO" id="GO:0030154">
    <property type="term" value="P:cell differentiation"/>
    <property type="evidence" value="ECO:0007669"/>
    <property type="project" value="UniProtKB-KW"/>
</dbReference>
<protein>
    <submittedName>
        <fullName evidence="8">Uncharacterized protein</fullName>
    </submittedName>
</protein>
<comment type="similarity">
    <text evidence="1">Belongs to the FLX family.</text>
</comment>
<evidence type="ECO:0000256" key="7">
    <source>
        <dbReference type="SAM" id="MobiDB-lite"/>
    </source>
</evidence>
<keyword evidence="2" id="KW-0217">Developmental protein</keyword>
<comment type="caution">
    <text evidence="8">The sequence shown here is derived from an EMBL/GenBank/DDBJ whole genome shotgun (WGS) entry which is preliminary data.</text>
</comment>
<sequence length="338" mass="36134">MAARGRVPTTLDGRFIQASGTVRQGTVPGLSPVVVGHRQVEIIHHPELLEAKIAAQAAEIKQLVGDNQRLASTQLVLREELVVAQQEVQTLKAHMKSIQTESDIQIRVLVDKIARAEADIRAGEAANKDLQQARKDAQSLVAARRELNHKIQEAKKELQKAHGDVKSIPDLNAEVESLKKELQRVRDTFEYEKGLNIEQVEQLQAMEKKLISMAGEVEKLKLDIFRAEKRAQGPSPYVGGYVNLDFPYRPSIQGSIARIDSYARPHDQMGVWPGGDGKIAYGSSGVVAAAGAAFPPTGGPPVRASGGFTVPTNADAAVPGSAGASASTSGGDAAHAQG</sequence>
<evidence type="ECO:0000256" key="6">
    <source>
        <dbReference type="SAM" id="Coils"/>
    </source>
</evidence>
<evidence type="ECO:0000256" key="4">
    <source>
        <dbReference type="ARBA" id="ARBA00023054"/>
    </source>
</evidence>
<keyword evidence="4 6" id="KW-0175">Coiled coil</keyword>
<keyword evidence="9" id="KW-1185">Reference proteome</keyword>
<reference evidence="8" key="1">
    <citation type="submission" date="2023-07" db="EMBL/GenBank/DDBJ databases">
        <title>draft genome sequence of fig (Ficus carica).</title>
        <authorList>
            <person name="Takahashi T."/>
            <person name="Nishimura K."/>
        </authorList>
    </citation>
    <scope>NUCLEOTIDE SEQUENCE</scope>
</reference>
<feature type="coiled-coil region" evidence="6">
    <location>
        <begin position="81"/>
        <end position="223"/>
    </location>
</feature>
<evidence type="ECO:0000256" key="2">
    <source>
        <dbReference type="ARBA" id="ARBA00022473"/>
    </source>
</evidence>
<dbReference type="Proteomes" id="UP001187192">
    <property type="component" value="Unassembled WGS sequence"/>
</dbReference>
<evidence type="ECO:0000256" key="3">
    <source>
        <dbReference type="ARBA" id="ARBA00022782"/>
    </source>
</evidence>
<evidence type="ECO:0000256" key="1">
    <source>
        <dbReference type="ARBA" id="ARBA00005405"/>
    </source>
</evidence>
<evidence type="ECO:0000313" key="9">
    <source>
        <dbReference type="Proteomes" id="UP001187192"/>
    </source>
</evidence>
<feature type="region of interest" description="Disordered" evidence="7">
    <location>
        <begin position="318"/>
        <end position="338"/>
    </location>
</feature>